<dbReference type="InterPro" id="IPR036271">
    <property type="entry name" value="Tet_transcr_reg_TetR-rel_C_sf"/>
</dbReference>
<dbReference type="Gene3D" id="1.10.357.10">
    <property type="entry name" value="Tetracycline Repressor, domain 2"/>
    <property type="match status" value="1"/>
</dbReference>
<comment type="caution">
    <text evidence="4">The sequence shown here is derived from an EMBL/GenBank/DDBJ whole genome shotgun (WGS) entry which is preliminary data.</text>
</comment>
<accession>A0A4Q9GSK8</accession>
<keyword evidence="1 2" id="KW-0238">DNA-binding</keyword>
<dbReference type="AlphaFoldDB" id="A0A4Q9GSK8"/>
<evidence type="ECO:0000256" key="2">
    <source>
        <dbReference type="PROSITE-ProRule" id="PRU00335"/>
    </source>
</evidence>
<dbReference type="Pfam" id="PF08362">
    <property type="entry name" value="TetR_C_3"/>
    <property type="match status" value="1"/>
</dbReference>
<dbReference type="PANTHER" id="PTHR30328:SF54">
    <property type="entry name" value="HTH-TYPE TRANSCRIPTIONAL REPRESSOR SCO4008"/>
    <property type="match status" value="1"/>
</dbReference>
<organism evidence="4 5">
    <name type="scientific">Hansschlegelia quercus</name>
    <dbReference type="NCBI Taxonomy" id="2528245"/>
    <lineage>
        <taxon>Bacteria</taxon>
        <taxon>Pseudomonadati</taxon>
        <taxon>Pseudomonadota</taxon>
        <taxon>Alphaproteobacteria</taxon>
        <taxon>Hyphomicrobiales</taxon>
        <taxon>Methylopilaceae</taxon>
        <taxon>Hansschlegelia</taxon>
    </lineage>
</organism>
<evidence type="ECO:0000313" key="5">
    <source>
        <dbReference type="Proteomes" id="UP000291613"/>
    </source>
</evidence>
<reference evidence="4 5" key="1">
    <citation type="submission" date="2019-02" db="EMBL/GenBank/DDBJ databases">
        <title>Hansschlegelia quercus sp. nov., a novel methylotrophic bacterium from buds of oak (Quercus robur L.).</title>
        <authorList>
            <person name="Agafonova N.V."/>
            <person name="Kaparullina E.N."/>
            <person name="Grouzdev D.S."/>
            <person name="Doronina N.V."/>
        </authorList>
    </citation>
    <scope>NUCLEOTIDE SEQUENCE [LARGE SCALE GENOMIC DNA]</scope>
    <source>
        <strain evidence="4 5">Dub</strain>
    </source>
</reference>
<dbReference type="Pfam" id="PF00440">
    <property type="entry name" value="TetR_N"/>
    <property type="match status" value="1"/>
</dbReference>
<dbReference type="InterPro" id="IPR050109">
    <property type="entry name" value="HTH-type_TetR-like_transc_reg"/>
</dbReference>
<dbReference type="InterPro" id="IPR009057">
    <property type="entry name" value="Homeodomain-like_sf"/>
</dbReference>
<protein>
    <submittedName>
        <fullName evidence="4">TetR family transcriptional regulator</fullName>
    </submittedName>
</protein>
<dbReference type="PANTHER" id="PTHR30328">
    <property type="entry name" value="TRANSCRIPTIONAL REPRESSOR"/>
    <property type="match status" value="1"/>
</dbReference>
<feature type="DNA-binding region" description="H-T-H motif" evidence="2">
    <location>
        <begin position="48"/>
        <end position="67"/>
    </location>
</feature>
<dbReference type="PRINTS" id="PR00455">
    <property type="entry name" value="HTHTETR"/>
</dbReference>
<dbReference type="OrthoDB" id="2356263at2"/>
<dbReference type="InterPro" id="IPR013573">
    <property type="entry name" value="Tscrpt_reg_YcdC_C"/>
</dbReference>
<dbReference type="InterPro" id="IPR023772">
    <property type="entry name" value="DNA-bd_HTH_TetR-type_CS"/>
</dbReference>
<dbReference type="SUPFAM" id="SSF46689">
    <property type="entry name" value="Homeodomain-like"/>
    <property type="match status" value="1"/>
</dbReference>
<dbReference type="InterPro" id="IPR001647">
    <property type="entry name" value="HTH_TetR"/>
</dbReference>
<dbReference type="PROSITE" id="PS01081">
    <property type="entry name" value="HTH_TETR_1"/>
    <property type="match status" value="1"/>
</dbReference>
<dbReference type="PROSITE" id="PS50977">
    <property type="entry name" value="HTH_TETR_2"/>
    <property type="match status" value="1"/>
</dbReference>
<dbReference type="Proteomes" id="UP000291613">
    <property type="component" value="Unassembled WGS sequence"/>
</dbReference>
<keyword evidence="5" id="KW-1185">Reference proteome</keyword>
<evidence type="ECO:0000256" key="1">
    <source>
        <dbReference type="ARBA" id="ARBA00023125"/>
    </source>
</evidence>
<proteinExistence type="predicted"/>
<feature type="domain" description="HTH tetR-type" evidence="3">
    <location>
        <begin position="25"/>
        <end position="85"/>
    </location>
</feature>
<sequence>MEQDGIVRDAAERIARTDTPRTLGGNNEARILDAAEEVFATYGFRGATTALIAAKAGVTKPNIYYYFRSKEALYRTLLRGILKQWADTLHVIDAAQEPEACIRLYLQRKMEFSRSKPQLSRIFANEIISGAPYIADQIAKATRPLLEEKTAVIRGWQAAGKLDPSIDPVFLIFLMWASTQAYADFAAQIEILLGQRRLDKADYSAALDTITTVVLSGALKR</sequence>
<dbReference type="SUPFAM" id="SSF48498">
    <property type="entry name" value="Tetracyclin repressor-like, C-terminal domain"/>
    <property type="match status" value="1"/>
</dbReference>
<dbReference type="EMBL" id="SIUB01000001">
    <property type="protein sequence ID" value="TBN54787.1"/>
    <property type="molecule type" value="Genomic_DNA"/>
</dbReference>
<dbReference type="GO" id="GO:0045892">
    <property type="term" value="P:negative regulation of DNA-templated transcription"/>
    <property type="evidence" value="ECO:0007669"/>
    <property type="project" value="InterPro"/>
</dbReference>
<name>A0A4Q9GSK8_9HYPH</name>
<dbReference type="GO" id="GO:0003677">
    <property type="term" value="F:DNA binding"/>
    <property type="evidence" value="ECO:0007669"/>
    <property type="project" value="UniProtKB-UniRule"/>
</dbReference>
<gene>
    <name evidence="4" type="ORF">EYR15_01060</name>
</gene>
<dbReference type="Gene3D" id="1.10.10.60">
    <property type="entry name" value="Homeodomain-like"/>
    <property type="match status" value="1"/>
</dbReference>
<dbReference type="RefSeq" id="WP_131001040.1">
    <property type="nucleotide sequence ID" value="NZ_JBHSZR010000002.1"/>
</dbReference>
<evidence type="ECO:0000313" key="4">
    <source>
        <dbReference type="EMBL" id="TBN54787.1"/>
    </source>
</evidence>
<evidence type="ECO:0000259" key="3">
    <source>
        <dbReference type="PROSITE" id="PS50977"/>
    </source>
</evidence>